<feature type="chain" id="PRO_5046861014" evidence="2">
    <location>
        <begin position="21"/>
        <end position="598"/>
    </location>
</feature>
<keyword evidence="5" id="KW-1185">Reference proteome</keyword>
<comment type="caution">
    <text evidence="4">The sequence shown here is derived from an EMBL/GenBank/DDBJ whole genome shotgun (WGS) entry which is preliminary data.</text>
</comment>
<dbReference type="InterPro" id="IPR002102">
    <property type="entry name" value="Cohesin_dom"/>
</dbReference>
<dbReference type="InterPro" id="IPR008965">
    <property type="entry name" value="CBM2/CBM3_carb-bd_dom_sf"/>
</dbReference>
<dbReference type="RefSeq" id="WP_258213803.1">
    <property type="nucleotide sequence ID" value="NZ_JANQBD010000008.1"/>
</dbReference>
<dbReference type="Pfam" id="PF00395">
    <property type="entry name" value="SLH"/>
    <property type="match status" value="3"/>
</dbReference>
<feature type="compositionally biased region" description="Low complexity" evidence="1">
    <location>
        <begin position="163"/>
        <end position="179"/>
    </location>
</feature>
<feature type="domain" description="SLH" evidence="3">
    <location>
        <begin position="471"/>
        <end position="534"/>
    </location>
</feature>
<sequence length="598" mass="63032">MNCKIWITCFVMFMLLSLSIGPEVSRAEVNSAYSLAVSTSVSRVNEEMTVTLQGENLADLYGYEAVIEYDNSKLSFKEAKSSISGSGFSITPLASGNKITFAYTKMGKIAGISGNADLATITFIPFSSGSAEIKLINLIAVSSEQQESKWDTVRTVSTSIDAGSGTSNTGGSSRSGGSTVTNQPTVEKNNSGADIKFSEAVKTTTTDGKEAVVVSVNTETFTKAIELASGTTRIGIEVKGNEPVARVELPAASLADASKQTKETVVSVKYGNSTYDLPVSAIDFTKLAQSMNADVKDLKVVVQIEKVSGKDADQVSTNAQQSGVKLLGGVVKFNVFVESGSSSISVDNFGGTYVTRTIELTSAVDSSKATGVLFNPATGELTFVPTTFENVGGVTVATIKRPGNSIYTVIEHIKTFADMNGHWAKADVELLASKLVVNGRTDQSFVPKGEITRAEFAALLVKGLGLSQDQSAAVFKDVAVTDWHAGYVGAATKAGLVEGLDNGSFAPNANITREQMAVMIGRAMKMVGKPKGANVKRVESFTDGISMSSWAKEAISQSIEVGIMNGKTSQSFEPSSNATRAEAAVVLKRLLQYAGFIN</sequence>
<feature type="signal peptide" evidence="2">
    <location>
        <begin position="1"/>
        <end position="20"/>
    </location>
</feature>
<dbReference type="InterPro" id="IPR001119">
    <property type="entry name" value="SLH_dom"/>
</dbReference>
<dbReference type="PANTHER" id="PTHR43308">
    <property type="entry name" value="OUTER MEMBRANE PROTEIN ALPHA-RELATED"/>
    <property type="match status" value="1"/>
</dbReference>
<dbReference type="EMBL" id="JANQBD010000008">
    <property type="protein sequence ID" value="MCR8632215.1"/>
    <property type="molecule type" value="Genomic_DNA"/>
</dbReference>
<evidence type="ECO:0000313" key="4">
    <source>
        <dbReference type="EMBL" id="MCR8632215.1"/>
    </source>
</evidence>
<feature type="region of interest" description="Disordered" evidence="1">
    <location>
        <begin position="159"/>
        <end position="193"/>
    </location>
</feature>
<protein>
    <submittedName>
        <fullName evidence="4">S-layer homology domain-containing protein</fullName>
    </submittedName>
</protein>
<feature type="domain" description="SLH" evidence="3">
    <location>
        <begin position="538"/>
        <end position="598"/>
    </location>
</feature>
<feature type="compositionally biased region" description="Polar residues" evidence="1">
    <location>
        <begin position="180"/>
        <end position="192"/>
    </location>
</feature>
<dbReference type="Pfam" id="PF00963">
    <property type="entry name" value="Cohesin"/>
    <property type="match status" value="1"/>
</dbReference>
<dbReference type="InterPro" id="IPR051465">
    <property type="entry name" value="Cell_Envelope_Struct_Comp"/>
</dbReference>
<feature type="domain" description="SLH" evidence="3">
    <location>
        <begin position="411"/>
        <end position="470"/>
    </location>
</feature>
<reference evidence="4 5" key="1">
    <citation type="submission" date="2022-08" db="EMBL/GenBank/DDBJ databases">
        <title>Paenibacillus endoradicis sp. nov., Paenibacillus radicibacter sp. nov and Paenibacillus pararadicis sp. nov., three cold-adapted plant growth-promoting bacteria isolated from root of Larix gmelinii in Great Khingan.</title>
        <authorList>
            <person name="Xue H."/>
        </authorList>
    </citation>
    <scope>NUCLEOTIDE SEQUENCE [LARGE SCALE GENOMIC DNA]</scope>
    <source>
        <strain evidence="4 5">N5-1-1-5</strain>
    </source>
</reference>
<name>A0ABT1YG93_9BACL</name>
<gene>
    <name evidence="4" type="ORF">NV381_13465</name>
</gene>
<evidence type="ECO:0000259" key="3">
    <source>
        <dbReference type="PROSITE" id="PS51272"/>
    </source>
</evidence>
<evidence type="ECO:0000313" key="5">
    <source>
        <dbReference type="Proteomes" id="UP001300012"/>
    </source>
</evidence>
<keyword evidence="2" id="KW-0732">Signal</keyword>
<accession>A0ABT1YG93</accession>
<evidence type="ECO:0000256" key="1">
    <source>
        <dbReference type="SAM" id="MobiDB-lite"/>
    </source>
</evidence>
<dbReference type="SUPFAM" id="SSF49384">
    <property type="entry name" value="Carbohydrate-binding domain"/>
    <property type="match status" value="1"/>
</dbReference>
<dbReference type="PROSITE" id="PS51272">
    <property type="entry name" value="SLH"/>
    <property type="match status" value="3"/>
</dbReference>
<dbReference type="PANTHER" id="PTHR43308:SF5">
    <property type="entry name" value="S-LAYER PROTEIN _ PEPTIDOGLYCAN ENDO-BETA-N-ACETYLGLUCOSAMINIDASE"/>
    <property type="match status" value="1"/>
</dbReference>
<dbReference type="CDD" id="cd08547">
    <property type="entry name" value="Type_II_cohesin"/>
    <property type="match status" value="1"/>
</dbReference>
<proteinExistence type="predicted"/>
<evidence type="ECO:0000256" key="2">
    <source>
        <dbReference type="SAM" id="SignalP"/>
    </source>
</evidence>
<organism evidence="4 5">
    <name type="scientific">Paenibacillus radicis</name>
    <name type="common">ex Xue et al. 2023</name>
    <dbReference type="NCBI Taxonomy" id="2972489"/>
    <lineage>
        <taxon>Bacteria</taxon>
        <taxon>Bacillati</taxon>
        <taxon>Bacillota</taxon>
        <taxon>Bacilli</taxon>
        <taxon>Bacillales</taxon>
        <taxon>Paenibacillaceae</taxon>
        <taxon>Paenibacillus</taxon>
    </lineage>
</organism>
<dbReference type="Gene3D" id="2.60.40.680">
    <property type="match status" value="1"/>
</dbReference>
<dbReference type="Proteomes" id="UP001300012">
    <property type="component" value="Unassembled WGS sequence"/>
</dbReference>